<dbReference type="InterPro" id="IPR036451">
    <property type="entry name" value="CblAdoTrfase-like_sf"/>
</dbReference>
<dbReference type="PANTHER" id="PTHR12213:SF0">
    <property type="entry name" value="CORRINOID ADENOSYLTRANSFERASE MMAB"/>
    <property type="match status" value="1"/>
</dbReference>
<accession>A0A1G2CVY7</accession>
<evidence type="ECO:0000313" key="6">
    <source>
        <dbReference type="EMBL" id="OGZ05535.1"/>
    </source>
</evidence>
<dbReference type="SUPFAM" id="SSF89028">
    <property type="entry name" value="Cobalamin adenosyltransferase-like"/>
    <property type="match status" value="1"/>
</dbReference>
<protein>
    <recommendedName>
        <fullName evidence="4">Corrinoid adenosyltransferase</fullName>
        <ecNumber evidence="4">2.5.1.17</ecNumber>
    </recommendedName>
    <alternativeName>
        <fullName evidence="4">Cob(II)alamin adenosyltransferase</fullName>
    </alternativeName>
    <alternativeName>
        <fullName evidence="4">Cob(II)yrinic acid a,c-diamide adenosyltransferase</fullName>
    </alternativeName>
    <alternativeName>
        <fullName evidence="4">Cobinamide/cobalamin adenosyltransferase</fullName>
    </alternativeName>
</protein>
<evidence type="ECO:0000313" key="7">
    <source>
        <dbReference type="Proteomes" id="UP000177122"/>
    </source>
</evidence>
<gene>
    <name evidence="6" type="ORF">A2845_05875</name>
</gene>
<dbReference type="PANTHER" id="PTHR12213">
    <property type="entry name" value="CORRINOID ADENOSYLTRANSFERASE"/>
    <property type="match status" value="1"/>
</dbReference>
<feature type="domain" description="Cobalamin adenosyltransferase-like" evidence="5">
    <location>
        <begin position="3"/>
        <end position="167"/>
    </location>
</feature>
<dbReference type="EMBL" id="MHLI01000010">
    <property type="protein sequence ID" value="OGZ05535.1"/>
    <property type="molecule type" value="Genomic_DNA"/>
</dbReference>
<organism evidence="6 7">
    <name type="scientific">Candidatus Lloydbacteria bacterium RIFCSPHIGHO2_01_FULL_49_22</name>
    <dbReference type="NCBI Taxonomy" id="1798658"/>
    <lineage>
        <taxon>Bacteria</taxon>
        <taxon>Candidatus Lloydiibacteriota</taxon>
    </lineage>
</organism>
<dbReference type="InterPro" id="IPR016030">
    <property type="entry name" value="CblAdoTrfase-like"/>
</dbReference>
<dbReference type="AlphaFoldDB" id="A0A1G2CVY7"/>
<name>A0A1G2CVY7_9BACT</name>
<evidence type="ECO:0000256" key="1">
    <source>
        <dbReference type="ARBA" id="ARBA00022679"/>
    </source>
</evidence>
<dbReference type="EC" id="2.5.1.17" evidence="4"/>
<dbReference type="Pfam" id="PF01923">
    <property type="entry name" value="Cob_adeno_trans"/>
    <property type="match status" value="1"/>
</dbReference>
<keyword evidence="2 4" id="KW-0547">Nucleotide-binding</keyword>
<comment type="catalytic activity">
    <reaction evidence="4">
        <text>2 cob(II)alamin + reduced [electron-transfer flavoprotein] + 2 ATP = 2 adenosylcob(III)alamin + 2 triphosphate + oxidized [electron-transfer flavoprotein] + 3 H(+)</text>
        <dbReference type="Rhea" id="RHEA:28671"/>
        <dbReference type="Rhea" id="RHEA-COMP:10685"/>
        <dbReference type="Rhea" id="RHEA-COMP:10686"/>
        <dbReference type="ChEBI" id="CHEBI:15378"/>
        <dbReference type="ChEBI" id="CHEBI:16304"/>
        <dbReference type="ChEBI" id="CHEBI:18036"/>
        <dbReference type="ChEBI" id="CHEBI:18408"/>
        <dbReference type="ChEBI" id="CHEBI:30616"/>
        <dbReference type="ChEBI" id="CHEBI:57692"/>
        <dbReference type="ChEBI" id="CHEBI:58307"/>
        <dbReference type="EC" id="2.5.1.17"/>
    </reaction>
</comment>
<evidence type="ECO:0000256" key="2">
    <source>
        <dbReference type="ARBA" id="ARBA00022741"/>
    </source>
</evidence>
<keyword evidence="1 4" id="KW-0808">Transferase</keyword>
<dbReference type="UniPathway" id="UPA00148">
    <property type="reaction ID" value="UER00233"/>
</dbReference>
<comment type="pathway">
    <text evidence="4">Cofactor biosynthesis; adenosylcobalamin biosynthesis; adenosylcobalamin from cob(II)yrinate a,c-diamide: step 2/7.</text>
</comment>
<evidence type="ECO:0000259" key="5">
    <source>
        <dbReference type="Pfam" id="PF01923"/>
    </source>
</evidence>
<keyword evidence="3 4" id="KW-0067">ATP-binding</keyword>
<dbReference type="InterPro" id="IPR029499">
    <property type="entry name" value="PduO-typ"/>
</dbReference>
<keyword evidence="4" id="KW-0169">Cobalamin biosynthesis</keyword>
<reference evidence="6 7" key="1">
    <citation type="journal article" date="2016" name="Nat. Commun.">
        <title>Thousands of microbial genomes shed light on interconnected biogeochemical processes in an aquifer system.</title>
        <authorList>
            <person name="Anantharaman K."/>
            <person name="Brown C.T."/>
            <person name="Hug L.A."/>
            <person name="Sharon I."/>
            <person name="Castelle C.J."/>
            <person name="Probst A.J."/>
            <person name="Thomas B.C."/>
            <person name="Singh A."/>
            <person name="Wilkins M.J."/>
            <person name="Karaoz U."/>
            <person name="Brodie E.L."/>
            <person name="Williams K.H."/>
            <person name="Hubbard S.S."/>
            <person name="Banfield J.F."/>
        </authorList>
    </citation>
    <scope>NUCLEOTIDE SEQUENCE [LARGE SCALE GENOMIC DNA]</scope>
</reference>
<dbReference type="GO" id="GO:0008817">
    <property type="term" value="F:corrinoid adenosyltransferase activity"/>
    <property type="evidence" value="ECO:0007669"/>
    <property type="project" value="UniProtKB-UniRule"/>
</dbReference>
<comment type="caution">
    <text evidence="6">The sequence shown here is derived from an EMBL/GenBank/DDBJ whole genome shotgun (WGS) entry which is preliminary data.</text>
</comment>
<dbReference type="GO" id="GO:0009236">
    <property type="term" value="P:cobalamin biosynthetic process"/>
    <property type="evidence" value="ECO:0007669"/>
    <property type="project" value="UniProtKB-UniRule"/>
</dbReference>
<proteinExistence type="inferred from homology"/>
<sequence>MLFTGKGDNGTTQLFGCDQRIAKSSDIAEALGTVDEINSLLGIVKLAGGNTIATDGLNYQQLLSLVQQDLFVIQAELAGADKKMDITRVKKLEEWIGLIEGELSPITSFFVSGGTKLAALCDFARTVARRAERRVVCALNIADPALHPPMFQYMNRLSSLLYALARLANHRGDVKEEQPRY</sequence>
<dbReference type="Proteomes" id="UP000177122">
    <property type="component" value="Unassembled WGS sequence"/>
</dbReference>
<comment type="catalytic activity">
    <reaction evidence="4">
        <text>2 cob(II)yrinate a,c diamide + reduced [electron-transfer flavoprotein] + 2 ATP = 2 adenosylcob(III)yrinate a,c-diamide + 2 triphosphate + oxidized [electron-transfer flavoprotein] + 3 H(+)</text>
        <dbReference type="Rhea" id="RHEA:11528"/>
        <dbReference type="Rhea" id="RHEA-COMP:10685"/>
        <dbReference type="Rhea" id="RHEA-COMP:10686"/>
        <dbReference type="ChEBI" id="CHEBI:15378"/>
        <dbReference type="ChEBI" id="CHEBI:18036"/>
        <dbReference type="ChEBI" id="CHEBI:30616"/>
        <dbReference type="ChEBI" id="CHEBI:57692"/>
        <dbReference type="ChEBI" id="CHEBI:58307"/>
        <dbReference type="ChEBI" id="CHEBI:58503"/>
        <dbReference type="ChEBI" id="CHEBI:58537"/>
        <dbReference type="EC" id="2.5.1.17"/>
    </reaction>
</comment>
<dbReference type="GO" id="GO:0005524">
    <property type="term" value="F:ATP binding"/>
    <property type="evidence" value="ECO:0007669"/>
    <property type="project" value="UniProtKB-UniRule"/>
</dbReference>
<evidence type="ECO:0000256" key="4">
    <source>
        <dbReference type="RuleBase" id="RU366026"/>
    </source>
</evidence>
<comment type="similarity">
    <text evidence="4">Belongs to the Cob(I)alamin adenosyltransferase family.</text>
</comment>
<evidence type="ECO:0000256" key="3">
    <source>
        <dbReference type="ARBA" id="ARBA00022840"/>
    </source>
</evidence>
<dbReference type="NCBIfam" id="TIGR00636">
    <property type="entry name" value="PduO_Nterm"/>
    <property type="match status" value="1"/>
</dbReference>
<dbReference type="Gene3D" id="1.20.1200.10">
    <property type="entry name" value="Cobalamin adenosyltransferase-like"/>
    <property type="match status" value="1"/>
</dbReference>